<dbReference type="GO" id="GO:0016485">
    <property type="term" value="P:protein processing"/>
    <property type="evidence" value="ECO:0007669"/>
    <property type="project" value="TreeGrafter"/>
</dbReference>
<evidence type="ECO:0008006" key="7">
    <source>
        <dbReference type="Google" id="ProtNLM"/>
    </source>
</evidence>
<dbReference type="Pfam" id="PF01750">
    <property type="entry name" value="HycI"/>
    <property type="match status" value="1"/>
</dbReference>
<dbReference type="PANTHER" id="PTHR30302:SF1">
    <property type="entry name" value="HYDROGENASE 2 MATURATION PROTEASE"/>
    <property type="match status" value="1"/>
</dbReference>
<dbReference type="InterPro" id="IPR000671">
    <property type="entry name" value="Peptidase_A31"/>
</dbReference>
<reference evidence="5 6" key="1">
    <citation type="journal article" date="2016" name="Nat. Commun.">
        <title>Thousands of microbial genomes shed light on interconnected biogeochemical processes in an aquifer system.</title>
        <authorList>
            <person name="Anantharaman K."/>
            <person name="Brown C.T."/>
            <person name="Hug L.A."/>
            <person name="Sharon I."/>
            <person name="Castelle C.J."/>
            <person name="Probst A.J."/>
            <person name="Thomas B.C."/>
            <person name="Singh A."/>
            <person name="Wilkins M.J."/>
            <person name="Karaoz U."/>
            <person name="Brodie E.L."/>
            <person name="Williams K.H."/>
            <person name="Hubbard S.S."/>
            <person name="Banfield J.F."/>
        </authorList>
    </citation>
    <scope>NUCLEOTIDE SEQUENCE [LARGE SCALE GENOMIC DNA]</scope>
    <source>
        <strain evidence="6">RIFCSPLOWO2_12_FULL_64_10</strain>
    </source>
</reference>
<evidence type="ECO:0000256" key="4">
    <source>
        <dbReference type="ARBA" id="ARBA00022801"/>
    </source>
</evidence>
<dbReference type="Gene3D" id="3.40.50.1450">
    <property type="entry name" value="HybD-like"/>
    <property type="match status" value="1"/>
</dbReference>
<evidence type="ECO:0000256" key="2">
    <source>
        <dbReference type="ARBA" id="ARBA00022670"/>
    </source>
</evidence>
<keyword evidence="2" id="KW-0645">Protease</keyword>
<name>A0A1F6C6D8_HANXR</name>
<organism evidence="5 6">
    <name type="scientific">Handelsmanbacteria sp. (strain RIFCSPLOWO2_12_FULL_64_10)</name>
    <dbReference type="NCBI Taxonomy" id="1817868"/>
    <lineage>
        <taxon>Bacteria</taxon>
        <taxon>Candidatus Handelsmaniibacteriota</taxon>
    </lineage>
</organism>
<proteinExistence type="inferred from homology"/>
<dbReference type="GO" id="GO:0004190">
    <property type="term" value="F:aspartic-type endopeptidase activity"/>
    <property type="evidence" value="ECO:0007669"/>
    <property type="project" value="UniProtKB-KW"/>
</dbReference>
<protein>
    <recommendedName>
        <fullName evidence="7">Hydrogenase maturation protease</fullName>
    </recommendedName>
</protein>
<dbReference type="PRINTS" id="PR00446">
    <property type="entry name" value="HYDRGNUPTAKE"/>
</dbReference>
<comment type="caution">
    <text evidence="5">The sequence shown here is derived from an EMBL/GenBank/DDBJ whole genome shotgun (WGS) entry which is preliminary data.</text>
</comment>
<dbReference type="NCBIfam" id="TIGR00072">
    <property type="entry name" value="hydrog_prot"/>
    <property type="match status" value="1"/>
</dbReference>
<dbReference type="PANTHER" id="PTHR30302">
    <property type="entry name" value="HYDROGENASE 1 MATURATION PROTEASE"/>
    <property type="match status" value="1"/>
</dbReference>
<accession>A0A1F6C6D8</accession>
<dbReference type="EMBL" id="MFKF01000398">
    <property type="protein sequence ID" value="OGG44663.1"/>
    <property type="molecule type" value="Genomic_DNA"/>
</dbReference>
<evidence type="ECO:0000256" key="1">
    <source>
        <dbReference type="ARBA" id="ARBA00006814"/>
    </source>
</evidence>
<gene>
    <name evidence="5" type="ORF">A3F84_11480</name>
</gene>
<evidence type="ECO:0000313" key="6">
    <source>
        <dbReference type="Proteomes" id="UP000178606"/>
    </source>
</evidence>
<evidence type="ECO:0000313" key="5">
    <source>
        <dbReference type="EMBL" id="OGG44663.1"/>
    </source>
</evidence>
<evidence type="ECO:0000256" key="3">
    <source>
        <dbReference type="ARBA" id="ARBA00022750"/>
    </source>
</evidence>
<dbReference type="GO" id="GO:0008047">
    <property type="term" value="F:enzyme activator activity"/>
    <property type="evidence" value="ECO:0007669"/>
    <property type="project" value="InterPro"/>
</dbReference>
<dbReference type="AlphaFoldDB" id="A0A1F6C6D8"/>
<keyword evidence="3" id="KW-0064">Aspartyl protease</keyword>
<dbReference type="InterPro" id="IPR023430">
    <property type="entry name" value="Pept_HybD-like_dom_sf"/>
</dbReference>
<dbReference type="CDD" id="cd00518">
    <property type="entry name" value="H2MP"/>
    <property type="match status" value="1"/>
</dbReference>
<keyword evidence="4" id="KW-0378">Hydrolase</keyword>
<sequence length="159" mass="16063">MGARVIGIGNPLRGDDGVGPAVVEALKRRGLPEGVEAVDGGQAGLGLVGLMEGADRVVLVDAAEMGAEPGAFRAFGPEEALMAGEALGCGVHGARVGVALRMAEALGCLPPDVKVVGVQPRQMGWGVGLSREVSQALPRVVRAVLEVLGSSCGSCIREE</sequence>
<dbReference type="Proteomes" id="UP000178606">
    <property type="component" value="Unassembled WGS sequence"/>
</dbReference>
<comment type="similarity">
    <text evidence="1">Belongs to the peptidase A31 family.</text>
</comment>
<dbReference type="SUPFAM" id="SSF53163">
    <property type="entry name" value="HybD-like"/>
    <property type="match status" value="1"/>
</dbReference>